<reference evidence="2" key="1">
    <citation type="submission" date="2022-09" db="EMBL/GenBank/DDBJ databases">
        <title>Complete Genomes of Fervidibacillus albus and Fervidibacillus halotolerans isolated from tidal flat sediments.</title>
        <authorList>
            <person name="Kwon K.K."/>
            <person name="Yang S.-H."/>
            <person name="Park M.J."/>
            <person name="Oh H.-M."/>
        </authorList>
    </citation>
    <scope>NUCLEOTIDE SEQUENCE</scope>
    <source>
        <strain evidence="2">MEBiC13591</strain>
    </source>
</reference>
<dbReference type="SUPFAM" id="SSF51695">
    <property type="entry name" value="PLC-like phosphodiesterases"/>
    <property type="match status" value="1"/>
</dbReference>
<name>A0A9E8LVI0_9BACI</name>
<evidence type="ECO:0000313" key="2">
    <source>
        <dbReference type="EMBL" id="WAA10468.1"/>
    </source>
</evidence>
<accession>A0A9E8LVI0</accession>
<dbReference type="CDD" id="cd08563">
    <property type="entry name" value="GDPD_TtGDE_like"/>
    <property type="match status" value="1"/>
</dbReference>
<keyword evidence="3" id="KW-1185">Reference proteome</keyword>
<dbReference type="Pfam" id="PF03009">
    <property type="entry name" value="GDPD"/>
    <property type="match status" value="1"/>
</dbReference>
<dbReference type="PANTHER" id="PTHR46211">
    <property type="entry name" value="GLYCEROPHOSPHORYL DIESTER PHOSPHODIESTERASE"/>
    <property type="match status" value="1"/>
</dbReference>
<dbReference type="AlphaFoldDB" id="A0A9E8LVI0"/>
<dbReference type="PANTHER" id="PTHR46211:SF1">
    <property type="entry name" value="GLYCEROPHOSPHODIESTER PHOSPHODIESTERASE, CYTOPLASMIC"/>
    <property type="match status" value="1"/>
</dbReference>
<sequence length="241" mass="27784">MTQIFAHRGSSGTRPENTMVAFYEAERNMADGIELDVQLTKDGKVVIIHDEKVDRTTDGKGYVKDFTLDELQKLNAGFFFQSGKFPDKIPTLEQFFHWFQRTEMICNIELKTKTVTNHELEEKVIAIIRAYGLDDRIILSSFNHYAIVYTYRLAPHIETAPLFMEGLYMPWIYAQSIQAKAIHPYYKVAPKTLVQMSEKEGVKVRPFTVNQEKNIKMFMEAGASAVITDYPELARKVKDQL</sequence>
<dbReference type="PROSITE" id="PS51704">
    <property type="entry name" value="GP_PDE"/>
    <property type="match status" value="1"/>
</dbReference>
<organism evidence="2 3">
    <name type="scientific">Fervidibacillus albus</name>
    <dbReference type="NCBI Taxonomy" id="2980026"/>
    <lineage>
        <taxon>Bacteria</taxon>
        <taxon>Bacillati</taxon>
        <taxon>Bacillota</taxon>
        <taxon>Bacilli</taxon>
        <taxon>Bacillales</taxon>
        <taxon>Bacillaceae</taxon>
        <taxon>Fervidibacillus</taxon>
    </lineage>
</organism>
<feature type="domain" description="GP-PDE" evidence="1">
    <location>
        <begin position="2"/>
        <end position="238"/>
    </location>
</feature>
<evidence type="ECO:0000313" key="3">
    <source>
        <dbReference type="Proteomes" id="UP001164718"/>
    </source>
</evidence>
<proteinExistence type="predicted"/>
<dbReference type="KEGG" id="faf:OE104_03835"/>
<gene>
    <name evidence="2" type="ORF">OE104_03835</name>
</gene>
<dbReference type="Gene3D" id="3.20.20.190">
    <property type="entry name" value="Phosphatidylinositol (PI) phosphodiesterase"/>
    <property type="match status" value="1"/>
</dbReference>
<dbReference type="GO" id="GO:0006629">
    <property type="term" value="P:lipid metabolic process"/>
    <property type="evidence" value="ECO:0007669"/>
    <property type="project" value="InterPro"/>
</dbReference>
<dbReference type="EMBL" id="CP106878">
    <property type="protein sequence ID" value="WAA10468.1"/>
    <property type="molecule type" value="Genomic_DNA"/>
</dbReference>
<dbReference type="Proteomes" id="UP001164718">
    <property type="component" value="Chromosome"/>
</dbReference>
<protein>
    <submittedName>
        <fullName evidence="2">Glycerophosphodiester phosphodiesterase</fullName>
    </submittedName>
</protein>
<dbReference type="InterPro" id="IPR030395">
    <property type="entry name" value="GP_PDE_dom"/>
</dbReference>
<dbReference type="GO" id="GO:0008081">
    <property type="term" value="F:phosphoric diester hydrolase activity"/>
    <property type="evidence" value="ECO:0007669"/>
    <property type="project" value="InterPro"/>
</dbReference>
<evidence type="ECO:0000259" key="1">
    <source>
        <dbReference type="PROSITE" id="PS51704"/>
    </source>
</evidence>
<dbReference type="RefSeq" id="WP_275418259.1">
    <property type="nucleotide sequence ID" value="NZ_CP106878.1"/>
</dbReference>
<dbReference type="InterPro" id="IPR017946">
    <property type="entry name" value="PLC-like_Pdiesterase_TIM-brl"/>
</dbReference>